<keyword evidence="1" id="KW-0472">Membrane</keyword>
<evidence type="ECO:0000256" key="1">
    <source>
        <dbReference type="SAM" id="Phobius"/>
    </source>
</evidence>
<dbReference type="OrthoDB" id="1649278at2"/>
<dbReference type="AlphaFoldDB" id="A0A1M6KC63"/>
<keyword evidence="1" id="KW-0812">Transmembrane</keyword>
<dbReference type="Pfam" id="PF09560">
    <property type="entry name" value="Spore_YunB"/>
    <property type="match status" value="1"/>
</dbReference>
<feature type="transmembrane region" description="Helical" evidence="1">
    <location>
        <begin position="31"/>
        <end position="49"/>
    </location>
</feature>
<proteinExistence type="predicted"/>
<reference evidence="3" key="1">
    <citation type="submission" date="2016-11" db="EMBL/GenBank/DDBJ databases">
        <authorList>
            <person name="Varghese N."/>
            <person name="Submissions S."/>
        </authorList>
    </citation>
    <scope>NUCLEOTIDE SEQUENCE [LARGE SCALE GENOMIC DNA]</scope>
    <source>
        <strain evidence="3">USBA-503</strain>
    </source>
</reference>
<name>A0A1M6KC63_9BACL</name>
<dbReference type="EMBL" id="FRAF01000001">
    <property type="protein sequence ID" value="SHJ56533.1"/>
    <property type="molecule type" value="Genomic_DNA"/>
</dbReference>
<dbReference type="STRING" id="1830138.SAMN05443507_101207"/>
<keyword evidence="1" id="KW-1133">Transmembrane helix</keyword>
<dbReference type="InterPro" id="IPR014197">
    <property type="entry name" value="Sporulation_prot_YunB"/>
</dbReference>
<sequence>MLRRKFHARRSARSSSVEVQAGAKFFLRLRLPMVILLFTAALVSMMFSAERRLQPVMVSLAATEARHVASEALTQALDTELLKISDADELVSLSPAPGQSNLTVARFHLHALTEIQADATQRAKQLINQVNHTTISVPIGQAIGGPLFSLARMSVPVHLILLGNVHSTLYIDSSNTGLNQAVHVLKLRLVADVNVIAPFVSLPLSVQSDAPLAVIVMSGPVPGAYAAGGWNNYSHSNGQSSTKFSAPR</sequence>
<evidence type="ECO:0000313" key="3">
    <source>
        <dbReference type="Proteomes" id="UP000184016"/>
    </source>
</evidence>
<organism evidence="2 3">
    <name type="scientific">Alicyclobacillus tolerans</name>
    <dbReference type="NCBI Taxonomy" id="90970"/>
    <lineage>
        <taxon>Bacteria</taxon>
        <taxon>Bacillati</taxon>
        <taxon>Bacillota</taxon>
        <taxon>Bacilli</taxon>
        <taxon>Bacillales</taxon>
        <taxon>Alicyclobacillaceae</taxon>
        <taxon>Alicyclobacillus</taxon>
    </lineage>
</organism>
<evidence type="ECO:0000313" key="2">
    <source>
        <dbReference type="EMBL" id="SHJ56533.1"/>
    </source>
</evidence>
<dbReference type="Proteomes" id="UP000184016">
    <property type="component" value="Unassembled WGS sequence"/>
</dbReference>
<dbReference type="RefSeq" id="WP_072872695.1">
    <property type="nucleotide sequence ID" value="NZ_FRAF01000001.1"/>
</dbReference>
<gene>
    <name evidence="2" type="ORF">SAMN05443507_101207</name>
</gene>
<accession>A0A1M6KC63</accession>
<protein>
    <submittedName>
        <fullName evidence="2">Sporulation protein YunB</fullName>
    </submittedName>
</protein>
<keyword evidence="3" id="KW-1185">Reference proteome</keyword>